<keyword evidence="2" id="KW-1133">Transmembrane helix</keyword>
<reference evidence="3 4" key="1">
    <citation type="submission" date="2021-01" db="EMBL/GenBank/DDBJ databases">
        <title>Whole genome shotgun sequence of Microbispora corallina NBRC 16416.</title>
        <authorList>
            <person name="Komaki H."/>
            <person name="Tamura T."/>
        </authorList>
    </citation>
    <scope>NUCLEOTIDE SEQUENCE [LARGE SCALE GENOMIC DNA]</scope>
    <source>
        <strain evidence="3 4">NBRC 16416</strain>
    </source>
</reference>
<feature type="compositionally biased region" description="Basic and acidic residues" evidence="1">
    <location>
        <begin position="175"/>
        <end position="189"/>
    </location>
</feature>
<comment type="caution">
    <text evidence="3">The sequence shown here is derived from an EMBL/GenBank/DDBJ whole genome shotgun (WGS) entry which is preliminary data.</text>
</comment>
<feature type="compositionally biased region" description="Low complexity" evidence="1">
    <location>
        <begin position="438"/>
        <end position="453"/>
    </location>
</feature>
<sequence length="548" mass="56300">MDVTPPGAAGTASRPSPSTPPGIPLVLRRLAIGLAGLALAVLAGAACALSFDDLRALAITGRAEPRLAYLYPTAFDVLLVVALVSVPLLRGGRFLVRLQAGFVLVLLLVAAGAATVVTASNITFDPQQSAVAVALLPWVMLVVGLWLLLILLKHTRASRADLDGEADGDDLVPFTRDREPRARDAHRPTAAENLPAPVVPVPEAVAPRDYVPPPPVSPVAETVAPPEYAPPLPVHPEPGTSQTSAGAPTEPHPARRSAAEAAPRASGEPPYEIEEALALVPVTAAPATPPVDEIPAPPEADESAGEPVRQAGTAASARHPEAELSATSSSDREPEPAGEATPPDAAVPDDAPAGEPQPAAPKRNRPVRWGDLVRTHAGDVLVHPKPTPSAPPEQAAESPPAEQVLEETADQAAEETGEQAADQGAGQAGAGEPGRSDAAAAPETAPPAGFGAADDPHAADDAAEQAGNGGSADEPDALDETDVDTQPLRQIRDAPDPAHAWEVADPEEQNRTRRMPYESGEGEADGEEGQVPLAPPSGRMRSTPRPPA</sequence>
<feature type="transmembrane region" description="Helical" evidence="2">
    <location>
        <begin position="101"/>
        <end position="124"/>
    </location>
</feature>
<feature type="transmembrane region" description="Helical" evidence="2">
    <location>
        <begin position="71"/>
        <end position="89"/>
    </location>
</feature>
<evidence type="ECO:0008006" key="5">
    <source>
        <dbReference type="Google" id="ProtNLM"/>
    </source>
</evidence>
<feature type="region of interest" description="Disordered" evidence="1">
    <location>
        <begin position="1"/>
        <end position="20"/>
    </location>
</feature>
<dbReference type="Pfam" id="PF10935">
    <property type="entry name" value="DUF2637"/>
    <property type="match status" value="1"/>
</dbReference>
<keyword evidence="2" id="KW-0812">Transmembrane</keyword>
<evidence type="ECO:0000256" key="2">
    <source>
        <dbReference type="SAM" id="Phobius"/>
    </source>
</evidence>
<feature type="compositionally biased region" description="Acidic residues" evidence="1">
    <location>
        <begin position="473"/>
        <end position="483"/>
    </location>
</feature>
<feature type="compositionally biased region" description="Low complexity" evidence="1">
    <location>
        <begin position="259"/>
        <end position="286"/>
    </location>
</feature>
<gene>
    <name evidence="3" type="ORF">Mco01_53460</name>
</gene>
<feature type="region of interest" description="Disordered" evidence="1">
    <location>
        <begin position="162"/>
        <end position="198"/>
    </location>
</feature>
<feature type="compositionally biased region" description="Low complexity" evidence="1">
    <location>
        <begin position="342"/>
        <end position="353"/>
    </location>
</feature>
<feature type="compositionally biased region" description="Acidic residues" evidence="1">
    <location>
        <begin position="404"/>
        <end position="417"/>
    </location>
</feature>
<keyword evidence="2" id="KW-0472">Membrane</keyword>
<feature type="transmembrane region" description="Helical" evidence="2">
    <location>
        <begin position="30"/>
        <end position="51"/>
    </location>
</feature>
<feature type="transmembrane region" description="Helical" evidence="2">
    <location>
        <begin position="130"/>
        <end position="152"/>
    </location>
</feature>
<name>A0ABQ4G5I4_9ACTN</name>
<dbReference type="EMBL" id="BOOC01000030">
    <property type="protein sequence ID" value="GIH42346.1"/>
    <property type="molecule type" value="Genomic_DNA"/>
</dbReference>
<evidence type="ECO:0000256" key="1">
    <source>
        <dbReference type="SAM" id="MobiDB-lite"/>
    </source>
</evidence>
<protein>
    <recommendedName>
        <fullName evidence="5">DUF2637 domain-containing protein</fullName>
    </recommendedName>
</protein>
<accession>A0ABQ4G5I4</accession>
<keyword evidence="4" id="KW-1185">Reference proteome</keyword>
<feature type="compositionally biased region" description="Pro residues" evidence="1">
    <location>
        <begin position="227"/>
        <end position="236"/>
    </location>
</feature>
<dbReference type="Proteomes" id="UP000603904">
    <property type="component" value="Unassembled WGS sequence"/>
</dbReference>
<feature type="region of interest" description="Disordered" evidence="1">
    <location>
        <begin position="217"/>
        <end position="548"/>
    </location>
</feature>
<dbReference type="InterPro" id="IPR021235">
    <property type="entry name" value="DUF2637"/>
</dbReference>
<evidence type="ECO:0000313" key="3">
    <source>
        <dbReference type="EMBL" id="GIH42346.1"/>
    </source>
</evidence>
<feature type="compositionally biased region" description="Low complexity" evidence="1">
    <location>
        <begin position="392"/>
        <end position="403"/>
    </location>
</feature>
<evidence type="ECO:0000313" key="4">
    <source>
        <dbReference type="Proteomes" id="UP000603904"/>
    </source>
</evidence>
<proteinExistence type="predicted"/>
<organism evidence="3 4">
    <name type="scientific">Microbispora corallina</name>
    <dbReference type="NCBI Taxonomy" id="83302"/>
    <lineage>
        <taxon>Bacteria</taxon>
        <taxon>Bacillati</taxon>
        <taxon>Actinomycetota</taxon>
        <taxon>Actinomycetes</taxon>
        <taxon>Streptosporangiales</taxon>
        <taxon>Streptosporangiaceae</taxon>
        <taxon>Microbispora</taxon>
    </lineage>
</organism>